<dbReference type="AlphaFoldDB" id="A0A382UE36"/>
<reference evidence="1" key="1">
    <citation type="submission" date="2018-05" db="EMBL/GenBank/DDBJ databases">
        <authorList>
            <person name="Lanie J.A."/>
            <person name="Ng W.-L."/>
            <person name="Kazmierczak K.M."/>
            <person name="Andrzejewski T.M."/>
            <person name="Davidsen T.M."/>
            <person name="Wayne K.J."/>
            <person name="Tettelin H."/>
            <person name="Glass J.I."/>
            <person name="Rusch D."/>
            <person name="Podicherti R."/>
            <person name="Tsui H.-C.T."/>
            <person name="Winkler M.E."/>
        </authorList>
    </citation>
    <scope>NUCLEOTIDE SEQUENCE</scope>
</reference>
<feature type="non-terminal residue" evidence="1">
    <location>
        <position position="24"/>
    </location>
</feature>
<protein>
    <submittedName>
        <fullName evidence="1">Uncharacterized protein</fullName>
    </submittedName>
</protein>
<organism evidence="1">
    <name type="scientific">marine metagenome</name>
    <dbReference type="NCBI Taxonomy" id="408172"/>
    <lineage>
        <taxon>unclassified sequences</taxon>
        <taxon>metagenomes</taxon>
        <taxon>ecological metagenomes</taxon>
    </lineage>
</organism>
<name>A0A382UE36_9ZZZZ</name>
<accession>A0A382UE36</accession>
<evidence type="ECO:0000313" key="1">
    <source>
        <dbReference type="EMBL" id="SVD32362.1"/>
    </source>
</evidence>
<sequence length="24" mass="2611">MLLVLVGTAGAVQEEKEWKPDIPS</sequence>
<gene>
    <name evidence="1" type="ORF">METZ01_LOCUS385216</name>
</gene>
<dbReference type="EMBL" id="UINC01143435">
    <property type="protein sequence ID" value="SVD32362.1"/>
    <property type="molecule type" value="Genomic_DNA"/>
</dbReference>
<proteinExistence type="predicted"/>